<evidence type="ECO:0000313" key="6">
    <source>
        <dbReference type="Proteomes" id="UP000244309"/>
    </source>
</evidence>
<reference evidence="5 6" key="1">
    <citation type="submission" date="2017-12" db="EMBL/GenBank/DDBJ databases">
        <title>Genome Sequence of a Multidrug-Resistant Candida haemulonii Isolate from a Patient with Chronic Leg Ulcers in Israel.</title>
        <authorList>
            <person name="Chow N.A."/>
            <person name="Gade L."/>
            <person name="Batra D."/>
            <person name="Rowe L.A."/>
            <person name="Ben-Ami R."/>
            <person name="Loparev V.N."/>
            <person name="Litvintseva A.P."/>
        </authorList>
    </citation>
    <scope>NUCLEOTIDE SEQUENCE [LARGE SCALE GENOMIC DNA]</scope>
    <source>
        <strain evidence="5 6">B11899</strain>
    </source>
</reference>
<dbReference type="Gene3D" id="1.20.930.40">
    <property type="entry name" value="Transferrin receptor-like, dimerisation domain"/>
    <property type="match status" value="1"/>
</dbReference>
<dbReference type="EMBL" id="PKFO01000002">
    <property type="protein sequence ID" value="PVH19708.1"/>
    <property type="molecule type" value="Genomic_DNA"/>
</dbReference>
<dbReference type="SUPFAM" id="SSF47672">
    <property type="entry name" value="Transferrin receptor-like dimerisation domain"/>
    <property type="match status" value="1"/>
</dbReference>
<dbReference type="Pfam" id="PF04389">
    <property type="entry name" value="Peptidase_M28"/>
    <property type="match status" value="1"/>
</dbReference>
<evidence type="ECO:0000256" key="2">
    <source>
        <dbReference type="SAM" id="MobiDB-lite"/>
    </source>
</evidence>
<proteinExistence type="inferred from homology"/>
<comment type="caution">
    <text evidence="5">The sequence shown here is derived from an EMBL/GenBank/DDBJ whole genome shotgun (WGS) entry which is preliminary data.</text>
</comment>
<name>A0A2V1APD6_9ASCO</name>
<evidence type="ECO:0000313" key="5">
    <source>
        <dbReference type="EMBL" id="PVH19708.1"/>
    </source>
</evidence>
<dbReference type="VEuPathDB" id="FungiDB:CXQ85_003563"/>
<dbReference type="InterPro" id="IPR007365">
    <property type="entry name" value="TFR-like_dimer_dom"/>
</dbReference>
<accession>A0A2V1APD6</accession>
<comment type="similarity">
    <text evidence="1">Belongs to the peptidase M28 family. M28B subfamily.</text>
</comment>
<dbReference type="InterPro" id="IPR046450">
    <property type="entry name" value="PA_dom_sf"/>
</dbReference>
<dbReference type="SUPFAM" id="SSF52025">
    <property type="entry name" value="PA domain"/>
    <property type="match status" value="1"/>
</dbReference>
<dbReference type="InterPro" id="IPR036757">
    <property type="entry name" value="TFR-like_dimer_dom_sf"/>
</dbReference>
<dbReference type="Gene3D" id="3.40.630.10">
    <property type="entry name" value="Zn peptidases"/>
    <property type="match status" value="1"/>
</dbReference>
<evidence type="ECO:0000256" key="1">
    <source>
        <dbReference type="ARBA" id="ARBA00005634"/>
    </source>
</evidence>
<dbReference type="GO" id="GO:0004180">
    <property type="term" value="F:carboxypeptidase activity"/>
    <property type="evidence" value="ECO:0007669"/>
    <property type="project" value="TreeGrafter"/>
</dbReference>
<dbReference type="InterPro" id="IPR039373">
    <property type="entry name" value="Peptidase_M28B"/>
</dbReference>
<dbReference type="OrthoDB" id="5841748at2759"/>
<protein>
    <submittedName>
        <fullName evidence="5">Uncharacterized protein</fullName>
    </submittedName>
</protein>
<dbReference type="Gene3D" id="3.50.30.30">
    <property type="match status" value="1"/>
</dbReference>
<feature type="domain" description="Peptidase M28" evidence="4">
    <location>
        <begin position="444"/>
        <end position="549"/>
    </location>
</feature>
<feature type="compositionally biased region" description="Polar residues" evidence="2">
    <location>
        <begin position="1"/>
        <end position="11"/>
    </location>
</feature>
<evidence type="ECO:0000259" key="4">
    <source>
        <dbReference type="Pfam" id="PF04389"/>
    </source>
</evidence>
<dbReference type="RefSeq" id="XP_025340648.1">
    <property type="nucleotide sequence ID" value="XM_025487200.1"/>
</dbReference>
<gene>
    <name evidence="5" type="ORF">CXQ85_003563</name>
</gene>
<feature type="domain" description="Transferrin receptor-like dimerisation" evidence="3">
    <location>
        <begin position="707"/>
        <end position="834"/>
    </location>
</feature>
<dbReference type="PANTHER" id="PTHR10404:SF72">
    <property type="entry name" value="ZINC METALLOPROTEASE TRE2-RELATED"/>
    <property type="match status" value="1"/>
</dbReference>
<dbReference type="SUPFAM" id="SSF53187">
    <property type="entry name" value="Zn-dependent exopeptidases"/>
    <property type="match status" value="1"/>
</dbReference>
<dbReference type="AlphaFoldDB" id="A0A2V1APD6"/>
<dbReference type="Proteomes" id="UP000244309">
    <property type="component" value="Unassembled WGS sequence"/>
</dbReference>
<dbReference type="GeneID" id="37008893"/>
<organism evidence="5 6">
    <name type="scientific">Candidozyma haemuli</name>
    <dbReference type="NCBI Taxonomy" id="45357"/>
    <lineage>
        <taxon>Eukaryota</taxon>
        <taxon>Fungi</taxon>
        <taxon>Dikarya</taxon>
        <taxon>Ascomycota</taxon>
        <taxon>Saccharomycotina</taxon>
        <taxon>Pichiomycetes</taxon>
        <taxon>Metschnikowiaceae</taxon>
        <taxon>Candidozyma</taxon>
    </lineage>
</organism>
<dbReference type="STRING" id="45357.A0A2V1APD6"/>
<feature type="region of interest" description="Disordered" evidence="2">
    <location>
        <begin position="1"/>
        <end position="53"/>
    </location>
</feature>
<keyword evidence="6" id="KW-1185">Reference proteome</keyword>
<dbReference type="InterPro" id="IPR007484">
    <property type="entry name" value="Peptidase_M28"/>
</dbReference>
<sequence length="839" mass="93622">MSYERLSNGSLPSLPPAYDSNSESPPRTSRDGDDDDTGYGFASGSGSSNVAPPIEQFEIDDDEVYEPVKRDSVIKRFVFVSKRCAFTFRDKVVDPVVRCLDPIYEVYNYFHRHYESSLLKLGNPLVVKRLLYVFLVVMLMFVVSENENTDGINGTSGGAFSSGHFYDTDKLGDTLAHYIEGRTLQENLQYLSSMPHMAGTMGDLALARYVESYFTNNGITNVDFHELETFLNFPTGDSYLRLADGSLSASLGGRDNVHEQLMAFNPNSPSSDGEIEAPFIYGNHGDPEDLQKLLHERMDLKGAILFVKYGGETPEANKVYAATQLGVKAVVFISPKVPFAGDAADDTIKKTNVGLWRYSAGDVLRPGWSKHGTYFSNTDWEHSKATPKIPSIPVSWKDGMAFVSKLKNQGVDFGDGFFSGSLDKNPKIKLVVKNTERMTHPIWNIVGHIPGREQPEKGVLFGAARDSSCYGAMSSASGTAALLELVKIFSGLQRKYNWTPTRSLYFVSFDGTENNLAGCAKWVEARKDSLISEGYTYIDINGLVTGDKLSIEAHPFVQNIIKDAMKKVSLTEDQKSGSLQSLYDLYKSRNQGKDDISYSMLEERNYVPFINEINMPAMEVAYKGDFVEGTCADTFRTFTDKKVDPEVKKHKQVVEVLARVGLELVENPMIPFDFESLANDLSDHQKDLEKYISDQIKAYPSPVTTKFSFDGLKRAIDKLRRDAHQMRIRQVDWKNFIEHSGMEPPVFAATRRSMNQNMVLFDSYFLSNEASRPRVGYANYLFGAPFDAPSTDDSSKYHWNSFPMVRDAAAKGKFGDAQSEIDRVASLIESACAAINPMG</sequence>
<evidence type="ECO:0000259" key="3">
    <source>
        <dbReference type="Pfam" id="PF04253"/>
    </source>
</evidence>
<dbReference type="Pfam" id="PF04253">
    <property type="entry name" value="TFR_dimer"/>
    <property type="match status" value="1"/>
</dbReference>
<dbReference type="PANTHER" id="PTHR10404">
    <property type="entry name" value="N-ACETYLATED-ALPHA-LINKED ACIDIC DIPEPTIDASE"/>
    <property type="match status" value="1"/>
</dbReference>